<name>A3DEN1_ACET2</name>
<dbReference type="PANTHER" id="PTHR47297">
    <property type="match status" value="1"/>
</dbReference>
<dbReference type="EMBL" id="CP000568">
    <property type="protein sequence ID" value="ABN52410.1"/>
    <property type="molecule type" value="Genomic_DNA"/>
</dbReference>
<organism evidence="2 3">
    <name type="scientific">Acetivibrio thermocellus (strain ATCC 27405 / DSM 1237 / JCM 9322 / NBRC 103400 / NCIMB 10682 / NRRL B-4536 / VPI 7372)</name>
    <name type="common">Clostridium thermocellum</name>
    <dbReference type="NCBI Taxonomy" id="203119"/>
    <lineage>
        <taxon>Bacteria</taxon>
        <taxon>Bacillati</taxon>
        <taxon>Bacillota</taxon>
        <taxon>Clostridia</taxon>
        <taxon>Eubacteriales</taxon>
        <taxon>Oscillospiraceae</taxon>
        <taxon>Acetivibrio</taxon>
    </lineage>
</organism>
<dbReference type="InterPro" id="IPR000868">
    <property type="entry name" value="Isochorismatase-like_dom"/>
</dbReference>
<dbReference type="GO" id="GO:0008936">
    <property type="term" value="F:nicotinamidase activity"/>
    <property type="evidence" value="ECO:0007669"/>
    <property type="project" value="InterPro"/>
</dbReference>
<dbReference type="STRING" id="203119.Cthe_1178"/>
<reference evidence="2 3" key="2">
    <citation type="journal article" date="2013" name="Biotechnol. Biofuels">
        <title>Global transcriptome analysis of Clostridium thermocellum ATCC 27405 during growth on dilute acid pretreated Populus and switchgrass.</title>
        <authorList>
            <person name="Wilson C.M."/>
            <person name="Rodriguez M.Jr."/>
            <person name="Johnson C.M."/>
            <person name="Martin S.L."/>
            <person name="Chu T.M."/>
            <person name="Wolfinger R.D."/>
            <person name="Hauser L.J."/>
            <person name="Land M.L."/>
            <person name="Klingeman D.M."/>
            <person name="Syed M.H."/>
            <person name="Ragauskas A.J."/>
            <person name="Tschaplinski T.J."/>
            <person name="Mielenz J.R."/>
            <person name="Brown S.D."/>
        </authorList>
    </citation>
    <scope>NUCLEOTIDE SEQUENCE [LARGE SCALE GENOMIC DNA]</scope>
    <source>
        <strain evidence="3">ATCC 27405 / DSM 1237 / JCM 9322 / NBRC 103400 / NCIMB 10682 / NRRL B-4536 / VPI 7372</strain>
    </source>
</reference>
<accession>A3DEN1</accession>
<dbReference type="AlphaFoldDB" id="A3DEN1"/>
<dbReference type="Pfam" id="PF00857">
    <property type="entry name" value="Isochorismatase"/>
    <property type="match status" value="1"/>
</dbReference>
<dbReference type="InterPro" id="IPR036380">
    <property type="entry name" value="Isochorismatase-like_sf"/>
</dbReference>
<dbReference type="PANTHER" id="PTHR47297:SF2">
    <property type="entry name" value="OS02G0606800 PROTEIN"/>
    <property type="match status" value="1"/>
</dbReference>
<sequence>MKYVEVIMSIKDEGEFFMKVLQKNEFLQKSNETLASILDMLEKLPVVKFDEIEADKAVLVIIDMTNGFAKEGALKSDAVKELIPRICELSEICDRRKIRKIAFADCHTDESPEFDAYPKHCMKGTAESEIVDEIKNIGGYTLIEKNSTNGFLEEAFRKWLLENPDINTFILTGDCTDICVQQFAITLKAYFNMNNKRARVIVPLNAVDTYDLGVHDRNLMNVMAAYNMIINGVEVVRDIVE</sequence>
<dbReference type="CDD" id="cd00431">
    <property type="entry name" value="cysteine_hydrolases"/>
    <property type="match status" value="1"/>
</dbReference>
<dbReference type="KEGG" id="cth:Cthe_1178"/>
<dbReference type="eggNOG" id="COG1335">
    <property type="taxonomic scope" value="Bacteria"/>
</dbReference>
<dbReference type="Gene3D" id="3.40.50.850">
    <property type="entry name" value="Isochorismatase-like"/>
    <property type="match status" value="1"/>
</dbReference>
<evidence type="ECO:0000313" key="2">
    <source>
        <dbReference type="EMBL" id="ABN52410.1"/>
    </source>
</evidence>
<keyword evidence="3" id="KW-1185">Reference proteome</keyword>
<dbReference type="SUPFAM" id="SSF52499">
    <property type="entry name" value="Isochorismatase-like hydrolases"/>
    <property type="match status" value="1"/>
</dbReference>
<keyword evidence="2" id="KW-0378">Hydrolase</keyword>
<dbReference type="HOGENOM" id="CLU_068979_9_0_9"/>
<evidence type="ECO:0000259" key="1">
    <source>
        <dbReference type="Pfam" id="PF00857"/>
    </source>
</evidence>
<dbReference type="InterPro" id="IPR044717">
    <property type="entry name" value="NIC1"/>
</dbReference>
<feature type="domain" description="Isochorismatase-like" evidence="1">
    <location>
        <begin position="58"/>
        <end position="226"/>
    </location>
</feature>
<reference evidence="3" key="1">
    <citation type="submission" date="2007-02" db="EMBL/GenBank/DDBJ databases">
        <title>Complete sequence of Clostridium thermocellum ATCC 27405.</title>
        <authorList>
            <consortium name="US DOE Joint Genome Institute"/>
            <person name="Copeland A."/>
            <person name="Lucas S."/>
            <person name="Lapidus A."/>
            <person name="Barry K."/>
            <person name="Detter J.C."/>
            <person name="Glavina del Rio T."/>
            <person name="Hammon N."/>
            <person name="Israni S."/>
            <person name="Dalin E."/>
            <person name="Tice H."/>
            <person name="Pitluck S."/>
            <person name="Chertkov O."/>
            <person name="Brettin T."/>
            <person name="Bruce D."/>
            <person name="Han C."/>
            <person name="Tapia R."/>
            <person name="Gilna P."/>
            <person name="Schmutz J."/>
            <person name="Larimer F."/>
            <person name="Land M."/>
            <person name="Hauser L."/>
            <person name="Kyrpides N."/>
            <person name="Mikhailova N."/>
            <person name="Wu J.H.D."/>
            <person name="Newcomb M."/>
            <person name="Richardson P."/>
        </authorList>
    </citation>
    <scope>NUCLEOTIDE SEQUENCE [LARGE SCALE GENOMIC DNA]</scope>
    <source>
        <strain evidence="3">ATCC 27405 / DSM 1237 / JCM 9322 / NBRC 103400 / NCIMB 10682 / NRRL B-4536 / VPI 7372</strain>
    </source>
</reference>
<dbReference type="Proteomes" id="UP000002145">
    <property type="component" value="Chromosome"/>
</dbReference>
<dbReference type="GO" id="GO:0019365">
    <property type="term" value="P:pyridine nucleotide salvage"/>
    <property type="evidence" value="ECO:0007669"/>
    <property type="project" value="InterPro"/>
</dbReference>
<protein>
    <submittedName>
        <fullName evidence="2">Isochorismatase hydrolase</fullName>
    </submittedName>
</protein>
<proteinExistence type="predicted"/>
<gene>
    <name evidence="2" type="ordered locus">Cthe_1178</name>
</gene>
<dbReference type="SMR" id="A3DEN1"/>
<evidence type="ECO:0000313" key="3">
    <source>
        <dbReference type="Proteomes" id="UP000002145"/>
    </source>
</evidence>